<proteinExistence type="predicted"/>
<organism evidence="1 2">
    <name type="scientific">Nocardiopsis sinuspersici</name>
    <dbReference type="NCBI Taxonomy" id="501010"/>
    <lineage>
        <taxon>Bacteria</taxon>
        <taxon>Bacillati</taxon>
        <taxon>Actinomycetota</taxon>
        <taxon>Actinomycetes</taxon>
        <taxon>Streptosporangiales</taxon>
        <taxon>Nocardiopsidaceae</taxon>
        <taxon>Nocardiopsis</taxon>
    </lineage>
</organism>
<accession>A0A1V3BZH3</accession>
<keyword evidence="2" id="KW-1185">Reference proteome</keyword>
<dbReference type="Proteomes" id="UP000189004">
    <property type="component" value="Unassembled WGS sequence"/>
</dbReference>
<reference evidence="2" key="1">
    <citation type="submission" date="2016-08" db="EMBL/GenBank/DDBJ databases">
        <authorList>
            <person name="Tokovenko B."/>
            <person name="Kalinowski J."/>
        </authorList>
    </citation>
    <scope>NUCLEOTIDE SEQUENCE [LARGE SCALE GENOMIC DNA]</scope>
    <source>
        <strain evidence="2">UTMC102</strain>
    </source>
</reference>
<name>A0A1V3BZH3_9ACTN</name>
<protein>
    <submittedName>
        <fullName evidence="1">Uncharacterized protein</fullName>
    </submittedName>
</protein>
<evidence type="ECO:0000313" key="1">
    <source>
        <dbReference type="EMBL" id="OOC53855.1"/>
    </source>
</evidence>
<comment type="caution">
    <text evidence="1">The sequence shown here is derived from an EMBL/GenBank/DDBJ whole genome shotgun (WGS) entry which is preliminary data.</text>
</comment>
<sequence>MDLSPADHVPGGRIGYVRETACTVFPPSRPLTDQDARVGECEPCDVVMKRANPKLFLDMADGTAASCYHCGRDTRFPWGGW</sequence>
<dbReference type="AlphaFoldDB" id="A0A1V3BZH3"/>
<gene>
    <name evidence="1" type="ORF">NOSIN_08595</name>
</gene>
<dbReference type="EMBL" id="MCOK01000001">
    <property type="protein sequence ID" value="OOC53855.1"/>
    <property type="molecule type" value="Genomic_DNA"/>
</dbReference>
<evidence type="ECO:0000313" key="2">
    <source>
        <dbReference type="Proteomes" id="UP000189004"/>
    </source>
</evidence>